<reference evidence="2" key="1">
    <citation type="journal article" date="2021" name="Proc. Natl. Acad. Sci. U.S.A.">
        <title>A Catalog of Tens of Thousands of Viruses from Human Metagenomes Reveals Hidden Associations with Chronic Diseases.</title>
        <authorList>
            <person name="Tisza M.J."/>
            <person name="Buck C.B."/>
        </authorList>
    </citation>
    <scope>NUCLEOTIDE SEQUENCE</scope>
    <source>
        <strain evidence="2">Ct96x5</strain>
    </source>
</reference>
<name>A0A8S5PRM8_9CAUD</name>
<dbReference type="EMBL" id="BK015488">
    <property type="protein sequence ID" value="DAE09530.1"/>
    <property type="molecule type" value="Genomic_DNA"/>
</dbReference>
<protein>
    <submittedName>
        <fullName evidence="2">Uncharacterized protein</fullName>
    </submittedName>
</protein>
<feature type="transmembrane region" description="Helical" evidence="1">
    <location>
        <begin position="149"/>
        <end position="166"/>
    </location>
</feature>
<proteinExistence type="predicted"/>
<evidence type="ECO:0000313" key="2">
    <source>
        <dbReference type="EMBL" id="DAE09530.1"/>
    </source>
</evidence>
<sequence>MTAILYTEYPIFPENVLLLTSTSSLMHAPPIKFSAISLHLYAKRRLDRLQVVHSQCRIISRNVLKVLASSKANPKSAGHNTQLQSIQSFHRLPLSADQIGHHQNNIIVCGFQRICAFFYRIKALFRCRLVCLFLLLSNLRQFFLGVQHIFLHGFILVPGIVCRFIRHSKAQPFRARLCDRTLHDLIVPDFFRGLMMRHKFLCIYQLAFCKVWISQLIFQCFIVDFHSITSLR</sequence>
<keyword evidence="1" id="KW-0472">Membrane</keyword>
<organism evidence="2">
    <name type="scientific">Siphoviridae sp. ct96x5</name>
    <dbReference type="NCBI Taxonomy" id="2825367"/>
    <lineage>
        <taxon>Viruses</taxon>
        <taxon>Duplodnaviria</taxon>
        <taxon>Heunggongvirae</taxon>
        <taxon>Uroviricota</taxon>
        <taxon>Caudoviricetes</taxon>
    </lineage>
</organism>
<keyword evidence="1" id="KW-1133">Transmembrane helix</keyword>
<keyword evidence="1" id="KW-0812">Transmembrane</keyword>
<evidence type="ECO:0000256" key="1">
    <source>
        <dbReference type="SAM" id="Phobius"/>
    </source>
</evidence>
<accession>A0A8S5PRM8</accession>
<feature type="transmembrane region" description="Helical" evidence="1">
    <location>
        <begin position="200"/>
        <end position="218"/>
    </location>
</feature>